<feature type="binding site" evidence="16">
    <location>
        <begin position="186"/>
        <end position="192"/>
    </location>
    <ligand>
        <name>ATP</name>
        <dbReference type="ChEBI" id="CHEBI:30616"/>
    </ligand>
</feature>
<evidence type="ECO:0000259" key="19">
    <source>
        <dbReference type="Pfam" id="PF01225"/>
    </source>
</evidence>
<evidence type="ECO:0000256" key="17">
    <source>
        <dbReference type="RuleBase" id="RU004135"/>
    </source>
</evidence>
<evidence type="ECO:0000256" key="18">
    <source>
        <dbReference type="SAM" id="MobiDB-lite"/>
    </source>
</evidence>
<proteinExistence type="inferred from homology"/>
<dbReference type="SUPFAM" id="SSF53244">
    <property type="entry name" value="MurD-like peptide ligases, peptide-binding domain"/>
    <property type="match status" value="1"/>
</dbReference>
<feature type="domain" description="Mur ligase N-terminal catalytic" evidence="19">
    <location>
        <begin position="25"/>
        <end position="73"/>
    </location>
</feature>
<evidence type="ECO:0000256" key="8">
    <source>
        <dbReference type="ARBA" id="ARBA00023316"/>
    </source>
</evidence>
<dbReference type="Pfam" id="PF08245">
    <property type="entry name" value="Mur_ligase_M"/>
    <property type="match status" value="1"/>
</dbReference>
<gene>
    <name evidence="16" type="primary">murE</name>
    <name evidence="22" type="ORF">CP500_012645</name>
</gene>
<evidence type="ECO:0000256" key="12">
    <source>
        <dbReference type="ARBA" id="ARBA00072883"/>
    </source>
</evidence>
<evidence type="ECO:0000256" key="4">
    <source>
        <dbReference type="ARBA" id="ARBA00022840"/>
    </source>
</evidence>
<protein>
    <recommendedName>
        <fullName evidence="12 16">UDP-N-acetylmuramoyl-L-alanyl-D-glutamate--2,6-diaminopimelate ligase</fullName>
        <ecNumber evidence="11 16">6.3.2.13</ecNumber>
    </recommendedName>
    <alternativeName>
        <fullName evidence="13 16">Meso-A2pm-adding enzyme</fullName>
    </alternativeName>
    <alternativeName>
        <fullName evidence="14 16">Meso-diaminopimelate-adding enzyme</fullName>
    </alternativeName>
    <alternativeName>
        <fullName evidence="15 16">UDP-MurNAc-L-Ala-D-Glu:meso-diaminopimelate ligase</fullName>
    </alternativeName>
    <alternativeName>
        <fullName evidence="16">UDP-MurNAc-tripeptide synthetase</fullName>
    </alternativeName>
    <alternativeName>
        <fullName evidence="16">UDP-N-acetylmuramyl-tripeptide synthetase</fullName>
    </alternativeName>
</protein>
<keyword evidence="16" id="KW-0963">Cytoplasm</keyword>
<dbReference type="OrthoDB" id="9800958at2"/>
<feature type="binding site" evidence="16">
    <location>
        <begin position="483"/>
        <end position="486"/>
    </location>
    <ligand>
        <name>meso-2,6-diaminopimelate</name>
        <dbReference type="ChEBI" id="CHEBI:57791"/>
    </ligand>
</feature>
<dbReference type="EMBL" id="NXIB02000066">
    <property type="protein sequence ID" value="PHX55065.1"/>
    <property type="molecule type" value="Genomic_DNA"/>
</dbReference>
<feature type="binding site" evidence="16">
    <location>
        <position position="255"/>
    </location>
    <ligand>
        <name>UDP-N-acetyl-alpha-D-muramoyl-L-alanyl-D-glutamate</name>
        <dbReference type="ChEBI" id="CHEBI:83900"/>
    </ligand>
</feature>
<dbReference type="GO" id="GO:0005737">
    <property type="term" value="C:cytoplasm"/>
    <property type="evidence" value="ECO:0007669"/>
    <property type="project" value="UniProtKB-SubCell"/>
</dbReference>
<evidence type="ECO:0000256" key="15">
    <source>
        <dbReference type="ARBA" id="ARBA00081560"/>
    </source>
</evidence>
<comment type="PTM">
    <text evidence="16">Carboxylation is probably crucial for Mg(2+) binding and, consequently, for the gamma-phosphate positioning of ATP.</text>
</comment>
<dbReference type="Gene3D" id="3.40.1390.10">
    <property type="entry name" value="MurE/MurF, N-terminal domain"/>
    <property type="match status" value="1"/>
</dbReference>
<keyword evidence="16" id="KW-0547">Nucleotide-binding</keyword>
<dbReference type="PANTHER" id="PTHR23135:SF4">
    <property type="entry name" value="UDP-N-ACETYLMURAMOYL-L-ALANYL-D-GLUTAMATE--2,6-DIAMINOPIMELATE LIGASE MURE HOMOLOG, CHLOROPLASTIC"/>
    <property type="match status" value="1"/>
</dbReference>
<dbReference type="RefSeq" id="WP_096828992.1">
    <property type="nucleotide sequence ID" value="NZ_NXIB02000066.1"/>
</dbReference>
<evidence type="ECO:0000313" key="22">
    <source>
        <dbReference type="EMBL" id="PHX55065.1"/>
    </source>
</evidence>
<comment type="pathway">
    <text evidence="16 17">Cell wall biogenesis; peptidoglycan biosynthesis.</text>
</comment>
<dbReference type="GO" id="GO:0005524">
    <property type="term" value="F:ATP binding"/>
    <property type="evidence" value="ECO:0007669"/>
    <property type="project" value="UniProtKB-UniRule"/>
</dbReference>
<keyword evidence="7 16" id="KW-0131">Cell cycle</keyword>
<dbReference type="HAMAP" id="MF_00208">
    <property type="entry name" value="MurE"/>
    <property type="match status" value="1"/>
</dbReference>
<feature type="domain" description="Mur ligase C-terminal" evidence="20">
    <location>
        <begin position="408"/>
        <end position="536"/>
    </location>
</feature>
<evidence type="ECO:0000259" key="21">
    <source>
        <dbReference type="Pfam" id="PF08245"/>
    </source>
</evidence>
<dbReference type="FunFam" id="3.90.190.20:FF:000006">
    <property type="entry name" value="UDP-N-acetylmuramoyl-L-alanyl-D-glutamate--2,6-diaminopimelate ligase"/>
    <property type="match status" value="1"/>
</dbReference>
<dbReference type="EC" id="6.3.2.13" evidence="11 16"/>
<feature type="binding site" evidence="16">
    <location>
        <position position="263"/>
    </location>
    <ligand>
        <name>UDP-N-acetyl-alpha-D-muramoyl-L-alanyl-D-glutamate</name>
        <dbReference type="ChEBI" id="CHEBI:83900"/>
    </ligand>
</feature>
<feature type="binding site" evidence="16">
    <location>
        <position position="261"/>
    </location>
    <ligand>
        <name>UDP-N-acetyl-alpha-D-muramoyl-L-alanyl-D-glutamate</name>
        <dbReference type="ChEBI" id="CHEBI:83900"/>
    </ligand>
</feature>
<evidence type="ECO:0000256" key="16">
    <source>
        <dbReference type="HAMAP-Rule" id="MF_00208"/>
    </source>
</evidence>
<dbReference type="InterPro" id="IPR036615">
    <property type="entry name" value="Mur_ligase_C_dom_sf"/>
</dbReference>
<dbReference type="InterPro" id="IPR005761">
    <property type="entry name" value="UDP-N-AcMur-Glu-dNH2Pim_ligase"/>
</dbReference>
<evidence type="ECO:0000256" key="2">
    <source>
        <dbReference type="ARBA" id="ARBA00022598"/>
    </source>
</evidence>
<dbReference type="SUPFAM" id="SSF63418">
    <property type="entry name" value="MurE/MurF N-terminal domain"/>
    <property type="match status" value="1"/>
</dbReference>
<keyword evidence="16" id="KW-0460">Magnesium</keyword>
<dbReference type="GO" id="GO:0008765">
    <property type="term" value="F:UDP-N-acetylmuramoylalanyl-D-glutamate-2,6-diaminopimelate ligase activity"/>
    <property type="evidence" value="ECO:0007669"/>
    <property type="project" value="UniProtKB-UniRule"/>
</dbReference>
<comment type="caution">
    <text evidence="22">The sequence shown here is derived from an EMBL/GenBank/DDBJ whole genome shotgun (WGS) entry which is preliminary data.</text>
</comment>
<evidence type="ECO:0000256" key="5">
    <source>
        <dbReference type="ARBA" id="ARBA00022960"/>
    </source>
</evidence>
<keyword evidence="23" id="KW-1185">Reference proteome</keyword>
<keyword evidence="5 16" id="KW-0133">Cell shape</keyword>
<dbReference type="GO" id="GO:0000287">
    <property type="term" value="F:magnesium ion binding"/>
    <property type="evidence" value="ECO:0007669"/>
    <property type="project" value="UniProtKB-UniRule"/>
</dbReference>
<dbReference type="Pfam" id="PF01225">
    <property type="entry name" value="Mur_ligase"/>
    <property type="match status" value="1"/>
</dbReference>
<dbReference type="GO" id="GO:0008360">
    <property type="term" value="P:regulation of cell shape"/>
    <property type="evidence" value="ECO:0007669"/>
    <property type="project" value="UniProtKB-KW"/>
</dbReference>
<feature type="binding site" evidence="16">
    <location>
        <position position="33"/>
    </location>
    <ligand>
        <name>UDP-N-acetyl-alpha-D-muramoyl-L-alanyl-D-glutamate</name>
        <dbReference type="ChEBI" id="CHEBI:83900"/>
    </ligand>
</feature>
<dbReference type="InterPro" id="IPR036565">
    <property type="entry name" value="Mur-like_cat_sf"/>
</dbReference>
<keyword evidence="6 16" id="KW-0573">Peptidoglycan synthesis</keyword>
<comment type="catalytic activity">
    <reaction evidence="9 16">
        <text>UDP-N-acetyl-alpha-D-muramoyl-L-alanyl-D-glutamate + meso-2,6-diaminopimelate + ATP = UDP-N-acetyl-alpha-D-muramoyl-L-alanyl-gamma-D-glutamyl-meso-2,6-diaminopimelate + ADP + phosphate + H(+)</text>
        <dbReference type="Rhea" id="RHEA:23676"/>
        <dbReference type="ChEBI" id="CHEBI:15378"/>
        <dbReference type="ChEBI" id="CHEBI:30616"/>
        <dbReference type="ChEBI" id="CHEBI:43474"/>
        <dbReference type="ChEBI" id="CHEBI:57791"/>
        <dbReference type="ChEBI" id="CHEBI:83900"/>
        <dbReference type="ChEBI" id="CHEBI:83905"/>
        <dbReference type="ChEBI" id="CHEBI:456216"/>
        <dbReference type="EC" id="6.3.2.13"/>
    </reaction>
</comment>
<evidence type="ECO:0000313" key="23">
    <source>
        <dbReference type="Proteomes" id="UP000226442"/>
    </source>
</evidence>
<keyword evidence="2 16" id="KW-0436">Ligase</keyword>
<keyword evidence="4 16" id="KW-0067">ATP-binding</keyword>
<dbReference type="InterPro" id="IPR000713">
    <property type="entry name" value="Mur_ligase_N"/>
</dbReference>
<evidence type="ECO:0000256" key="7">
    <source>
        <dbReference type="ARBA" id="ARBA00023306"/>
    </source>
</evidence>
<dbReference type="Proteomes" id="UP000226442">
    <property type="component" value="Unassembled WGS sequence"/>
</dbReference>
<evidence type="ECO:0000256" key="1">
    <source>
        <dbReference type="ARBA" id="ARBA00005898"/>
    </source>
</evidence>
<dbReference type="Gene3D" id="3.40.1190.10">
    <property type="entry name" value="Mur-like, catalytic domain"/>
    <property type="match status" value="1"/>
</dbReference>
<dbReference type="AlphaFoldDB" id="A0A2G4EZY7"/>
<accession>A0A2G4EZY7</accession>
<feature type="binding site" evidence="16">
    <location>
        <begin position="228"/>
        <end position="229"/>
    </location>
    <ligand>
        <name>UDP-N-acetyl-alpha-D-muramoyl-L-alanyl-D-glutamate</name>
        <dbReference type="ChEBI" id="CHEBI:83900"/>
    </ligand>
</feature>
<dbReference type="GO" id="GO:0071555">
    <property type="term" value="P:cell wall organization"/>
    <property type="evidence" value="ECO:0007669"/>
    <property type="project" value="UniProtKB-KW"/>
</dbReference>
<comment type="cofactor">
    <cofactor evidence="16">
        <name>Mg(2+)</name>
        <dbReference type="ChEBI" id="CHEBI:18420"/>
    </cofactor>
</comment>
<comment type="function">
    <text evidence="10 16">Catalyzes the addition of meso-diaminopimelic acid to the nucleotide precursor UDP-N-acetylmuramoyl-L-alanyl-D-glutamate (UMAG) in the biosynthesis of bacterial cell-wall peptidoglycan.</text>
</comment>
<sequence length="569" mass="60862">MKLRELLAAVPSISFDAQHPALDAEVTGLSTNSHACKSGDLFLGMPGTRVDGGDFWQSAIANGAVAAVISTQAAEKTPPQPPLSKGGLEEQISPLSKGGLEEQISPLSKGGLEEQISPLSKGVLEEQISPLSKGGLEEQIPPLSKGGLGGVPCVIPAGDMAEVCGHIATAFYGNPASKLKLVGVTGTNGKTTTTHLIEFFLNQMQLPTAIFGTLYTRWPGYEKTALHTTPFAVELQKQLAESVAAGCKYAVMEVSSHALAQQRVLGCAFEVAVFTNLTQDHLDYHKDMEDYFAAKALLFSPNYLKNRAVVNIDDAYGRRIVQSLNSEQVWSYSTTDKTADLYADDLEYQPNGVKGILHTPNGKTAFTLPLVGQFNLSNMLAAVGAALELGLDLSAIVTKLSEFAGVPGRMERVQISADQDISVIVDYAHTPDSLENLLKASRPFIPGRMICVFGCGGDRDRTKRPIMGKIVAELADVAVVTSDNPRTEVPDRILDDVIAGIPAEVKPIVICDRADAIRTAIMDAKPGDGVLIAGKGHEDYQILGTEKVHFDDREQARNALNERINGVSS</sequence>
<dbReference type="GO" id="GO:0051301">
    <property type="term" value="P:cell division"/>
    <property type="evidence" value="ECO:0007669"/>
    <property type="project" value="UniProtKB-KW"/>
</dbReference>
<keyword evidence="3 16" id="KW-0132">Cell division</keyword>
<feature type="short sequence motif" description="Meso-diaminopimelate recognition motif" evidence="16">
    <location>
        <begin position="483"/>
        <end position="486"/>
    </location>
</feature>
<dbReference type="UniPathway" id="UPA00219"/>
<dbReference type="GO" id="GO:0009252">
    <property type="term" value="P:peptidoglycan biosynthetic process"/>
    <property type="evidence" value="ECO:0007669"/>
    <property type="project" value="UniProtKB-UniRule"/>
</dbReference>
<comment type="caution">
    <text evidence="16">Lacks conserved residue(s) required for the propagation of feature annotation.</text>
</comment>
<keyword evidence="8 16" id="KW-0961">Cell wall biogenesis/degradation</keyword>
<dbReference type="Gene3D" id="3.90.190.20">
    <property type="entry name" value="Mur ligase, C-terminal domain"/>
    <property type="match status" value="1"/>
</dbReference>
<dbReference type="InterPro" id="IPR013221">
    <property type="entry name" value="Mur_ligase_cen"/>
</dbReference>
<dbReference type="NCBIfam" id="NF001126">
    <property type="entry name" value="PRK00139.1-4"/>
    <property type="match status" value="1"/>
</dbReference>
<dbReference type="InterPro" id="IPR004101">
    <property type="entry name" value="Mur_ligase_C"/>
</dbReference>
<comment type="subcellular location">
    <subcellularLocation>
        <location evidence="16 17">Cytoplasm</location>
    </subcellularLocation>
</comment>
<evidence type="ECO:0000259" key="20">
    <source>
        <dbReference type="Pfam" id="PF02875"/>
    </source>
</evidence>
<feature type="binding site" evidence="16">
    <location>
        <position position="538"/>
    </location>
    <ligand>
        <name>meso-2,6-diaminopimelate</name>
        <dbReference type="ChEBI" id="CHEBI:57791"/>
    </ligand>
</feature>
<dbReference type="NCBIfam" id="TIGR01085">
    <property type="entry name" value="murE"/>
    <property type="match status" value="1"/>
</dbReference>
<feature type="binding site" evidence="16">
    <location>
        <position position="534"/>
    </location>
    <ligand>
        <name>meso-2,6-diaminopimelate</name>
        <dbReference type="ChEBI" id="CHEBI:57791"/>
    </ligand>
</feature>
<dbReference type="InterPro" id="IPR035911">
    <property type="entry name" value="MurE/MurF_N"/>
</dbReference>
<evidence type="ECO:0000256" key="14">
    <source>
        <dbReference type="ARBA" id="ARBA00076158"/>
    </source>
</evidence>
<feature type="binding site" evidence="16">
    <location>
        <position position="459"/>
    </location>
    <ligand>
        <name>meso-2,6-diaminopimelate</name>
        <dbReference type="ChEBI" id="CHEBI:57791"/>
    </ligand>
</feature>
<organism evidence="22 23">
    <name type="scientific">Tychonema bourrellyi FEM_GT703</name>
    <dbReference type="NCBI Taxonomy" id="2040638"/>
    <lineage>
        <taxon>Bacteria</taxon>
        <taxon>Bacillati</taxon>
        <taxon>Cyanobacteriota</taxon>
        <taxon>Cyanophyceae</taxon>
        <taxon>Oscillatoriophycideae</taxon>
        <taxon>Oscillatoriales</taxon>
        <taxon>Microcoleaceae</taxon>
        <taxon>Tychonema</taxon>
    </lineage>
</organism>
<dbReference type="PANTHER" id="PTHR23135">
    <property type="entry name" value="MUR LIGASE FAMILY MEMBER"/>
    <property type="match status" value="1"/>
</dbReference>
<evidence type="ECO:0000256" key="3">
    <source>
        <dbReference type="ARBA" id="ARBA00022618"/>
    </source>
</evidence>
<evidence type="ECO:0000256" key="13">
    <source>
        <dbReference type="ARBA" id="ARBA00075482"/>
    </source>
</evidence>
<dbReference type="SUPFAM" id="SSF53623">
    <property type="entry name" value="MurD-like peptide ligases, catalytic domain"/>
    <property type="match status" value="1"/>
</dbReference>
<evidence type="ECO:0000256" key="11">
    <source>
        <dbReference type="ARBA" id="ARBA00066633"/>
    </source>
</evidence>
<evidence type="ECO:0000256" key="10">
    <source>
        <dbReference type="ARBA" id="ARBA00056782"/>
    </source>
</evidence>
<feature type="modified residue" description="N6-carboxylysine" evidence="16">
    <location>
        <position position="295"/>
    </location>
</feature>
<evidence type="ECO:0000256" key="9">
    <source>
        <dbReference type="ARBA" id="ARBA00050251"/>
    </source>
</evidence>
<comment type="similarity">
    <text evidence="1 16">Belongs to the MurCDEF family. MurE subfamily.</text>
</comment>
<evidence type="ECO:0000256" key="6">
    <source>
        <dbReference type="ARBA" id="ARBA00022984"/>
    </source>
</evidence>
<feature type="region of interest" description="Disordered" evidence="18">
    <location>
        <begin position="72"/>
        <end position="91"/>
    </location>
</feature>
<name>A0A2G4EZY7_9CYAN</name>
<reference evidence="22" key="1">
    <citation type="submission" date="2017-10" db="EMBL/GenBank/DDBJ databases">
        <title>Draft genome sequence of the planktic cyanobacteria Tychonema bourrellyi isolated from alpine lentic freshwater.</title>
        <authorList>
            <person name="Tett A."/>
            <person name="Armanini F."/>
            <person name="Asnicar F."/>
            <person name="Boscaini A."/>
            <person name="Pasolli E."/>
            <person name="Zolfo M."/>
            <person name="Donati C."/>
            <person name="Salmaso N."/>
            <person name="Segata N."/>
        </authorList>
    </citation>
    <scope>NUCLEOTIDE SEQUENCE</scope>
    <source>
        <strain evidence="22">FEM_GT703</strain>
    </source>
</reference>
<feature type="domain" description="Mur ligase central" evidence="21">
    <location>
        <begin position="184"/>
        <end position="386"/>
    </location>
</feature>
<dbReference type="Pfam" id="PF02875">
    <property type="entry name" value="Mur_ligase_C"/>
    <property type="match status" value="1"/>
</dbReference>